<name>A0A8T1FCT5_9STRA</name>
<dbReference type="Proteomes" id="UP000697107">
    <property type="component" value="Unassembled WGS sequence"/>
</dbReference>
<dbReference type="InterPro" id="IPR043128">
    <property type="entry name" value="Rev_trsase/Diguanyl_cyclase"/>
</dbReference>
<dbReference type="Proteomes" id="UP000735874">
    <property type="component" value="Unassembled WGS sequence"/>
</dbReference>
<dbReference type="InterPro" id="IPR043502">
    <property type="entry name" value="DNA/RNA_pol_sf"/>
</dbReference>
<protein>
    <recommendedName>
        <fullName evidence="1">Reverse transcriptase domain-containing protein</fullName>
    </recommendedName>
</protein>
<comment type="caution">
    <text evidence="3">The sequence shown here is derived from an EMBL/GenBank/DDBJ whole genome shotgun (WGS) entry which is preliminary data.</text>
</comment>
<dbReference type="InterPro" id="IPR000477">
    <property type="entry name" value="RT_dom"/>
</dbReference>
<dbReference type="Gene3D" id="3.10.10.10">
    <property type="entry name" value="HIV Type 1 Reverse Transcriptase, subunit A, domain 1"/>
    <property type="match status" value="1"/>
</dbReference>
<dbReference type="EMBL" id="RCML01000596">
    <property type="protein sequence ID" value="KAG2972968.1"/>
    <property type="molecule type" value="Genomic_DNA"/>
</dbReference>
<reference evidence="3" key="1">
    <citation type="submission" date="2018-10" db="EMBL/GenBank/DDBJ databases">
        <title>Effector identification in a new, highly contiguous assembly of the strawberry crown rot pathogen Phytophthora cactorum.</title>
        <authorList>
            <person name="Armitage A.D."/>
            <person name="Nellist C.F."/>
            <person name="Bates H."/>
            <person name="Vickerstaff R.J."/>
            <person name="Harrison R.J."/>
        </authorList>
    </citation>
    <scope>NUCLEOTIDE SEQUENCE</scope>
    <source>
        <strain evidence="2">15-7</strain>
        <strain evidence="3">P415</strain>
    </source>
</reference>
<accession>A0A8T1FCT5</accession>
<evidence type="ECO:0000313" key="4">
    <source>
        <dbReference type="Proteomes" id="UP000697107"/>
    </source>
</evidence>
<evidence type="ECO:0000313" key="2">
    <source>
        <dbReference type="EMBL" id="KAG2852705.1"/>
    </source>
</evidence>
<dbReference type="Pfam" id="PF00078">
    <property type="entry name" value="RVT_1"/>
    <property type="match status" value="1"/>
</dbReference>
<dbReference type="EMBL" id="RCMG01000525">
    <property type="protein sequence ID" value="KAG2852705.1"/>
    <property type="molecule type" value="Genomic_DNA"/>
</dbReference>
<evidence type="ECO:0000259" key="1">
    <source>
        <dbReference type="Pfam" id="PF00078"/>
    </source>
</evidence>
<dbReference type="PANTHER" id="PTHR33064:SF37">
    <property type="entry name" value="RIBONUCLEASE H"/>
    <property type="match status" value="1"/>
</dbReference>
<dbReference type="CDD" id="cd01647">
    <property type="entry name" value="RT_LTR"/>
    <property type="match status" value="1"/>
</dbReference>
<proteinExistence type="predicted"/>
<dbReference type="AlphaFoldDB" id="A0A8T1FCT5"/>
<dbReference type="VEuPathDB" id="FungiDB:PC110_g19974"/>
<sequence length="360" mass="40849">MDAKIELTDDEPVHRKQFSVSAEQREAIRAWTAEMLAAKMIRPSSSPHCAPTFCVKKRSGEWRIVHDFRGLNTKIIVPANPIPRKDDILRAMSTGKLFSAMDLLWGFFQVKLVEEFIPFTAFTTPDWLFEYLVTPMGISSSPSSFNRRVQAVFSDLQDCCQTYFDDLFVFAPSDSVEEHLTALKKVLTRCAEQQLFIKIEKCTFCSAEIPCLGDLVGKDGVRMDPSKSDIIRNWPTPCTKQDLQSFLGTCVYVMKFCDGFGELIAPLTELSKGKSRRDTIVFGDKEKKAFAELKAKLASPPILVHPDFTKPFHVSMMHRTSQSADICSSTTTQAKNKFLLATRENYHRPSSCIRRVNRNY</sequence>
<feature type="domain" description="Reverse transcriptase" evidence="1">
    <location>
        <begin position="55"/>
        <end position="213"/>
    </location>
</feature>
<dbReference type="FunFam" id="3.30.70.270:FF:000020">
    <property type="entry name" value="Transposon Tf2-6 polyprotein-like Protein"/>
    <property type="match status" value="1"/>
</dbReference>
<evidence type="ECO:0000313" key="3">
    <source>
        <dbReference type="EMBL" id="KAG2972968.1"/>
    </source>
</evidence>
<dbReference type="Gene3D" id="3.30.70.270">
    <property type="match status" value="2"/>
</dbReference>
<dbReference type="SUPFAM" id="SSF56672">
    <property type="entry name" value="DNA/RNA polymerases"/>
    <property type="match status" value="1"/>
</dbReference>
<dbReference type="PANTHER" id="PTHR33064">
    <property type="entry name" value="POL PROTEIN"/>
    <property type="match status" value="1"/>
</dbReference>
<gene>
    <name evidence="2" type="ORF">PC113_g14794</name>
    <name evidence="3" type="ORF">PC118_g15402</name>
</gene>
<organism evidence="3 4">
    <name type="scientific">Phytophthora cactorum</name>
    <dbReference type="NCBI Taxonomy" id="29920"/>
    <lineage>
        <taxon>Eukaryota</taxon>
        <taxon>Sar</taxon>
        <taxon>Stramenopiles</taxon>
        <taxon>Oomycota</taxon>
        <taxon>Peronosporomycetes</taxon>
        <taxon>Peronosporales</taxon>
        <taxon>Peronosporaceae</taxon>
        <taxon>Phytophthora</taxon>
    </lineage>
</organism>
<dbReference type="InterPro" id="IPR051320">
    <property type="entry name" value="Viral_Replic_Matur_Polypro"/>
</dbReference>